<evidence type="ECO:0000256" key="2">
    <source>
        <dbReference type="ARBA" id="ARBA00023015"/>
    </source>
</evidence>
<dbReference type="CDD" id="cd17535">
    <property type="entry name" value="REC_NarL-like"/>
    <property type="match status" value="1"/>
</dbReference>
<proteinExistence type="predicted"/>
<dbReference type="InterPro" id="IPR016032">
    <property type="entry name" value="Sig_transdc_resp-reg_C-effctor"/>
</dbReference>
<dbReference type="PANTHER" id="PTHR43214:SF24">
    <property type="entry name" value="TRANSCRIPTIONAL REGULATORY PROTEIN NARL-RELATED"/>
    <property type="match status" value="1"/>
</dbReference>
<dbReference type="SUPFAM" id="SSF46894">
    <property type="entry name" value="C-terminal effector domain of the bipartite response regulators"/>
    <property type="match status" value="1"/>
</dbReference>
<keyword evidence="3 8" id="KW-0238">DNA-binding</keyword>
<evidence type="ECO:0000259" key="6">
    <source>
        <dbReference type="PROSITE" id="PS50043"/>
    </source>
</evidence>
<dbReference type="SMART" id="SM00448">
    <property type="entry name" value="REC"/>
    <property type="match status" value="1"/>
</dbReference>
<evidence type="ECO:0000313" key="9">
    <source>
        <dbReference type="Proteomes" id="UP000642748"/>
    </source>
</evidence>
<sequence length="213" mass="23081">MGELVNDGIRVLVVDDHPVFRDGLRQLLRGSGEFTVVAEAADGLEALAYVQRNPVHVVLMDLHMPRMDGVTATARLREVAPQTRVLVLSTYDTDADVLPAIESGATGYLLKDASRAELLAAVRAAAKGESMLSPSVARRVLGRLREPVERVLKPREVELLRLVAGGATNREAAVALFVSEATVKASLLRVYERLGVRDRASAVAEAYRRGMLS</sequence>
<keyword evidence="9" id="KW-1185">Reference proteome</keyword>
<protein>
    <submittedName>
        <fullName evidence="8">DNA-binding response regulator</fullName>
    </submittedName>
</protein>
<name>A0A8J3R1H4_9ACTN</name>
<evidence type="ECO:0000259" key="7">
    <source>
        <dbReference type="PROSITE" id="PS50110"/>
    </source>
</evidence>
<feature type="domain" description="HTH luxR-type" evidence="6">
    <location>
        <begin position="150"/>
        <end position="210"/>
    </location>
</feature>
<feature type="modified residue" description="4-aspartylphosphate" evidence="5">
    <location>
        <position position="61"/>
    </location>
</feature>
<gene>
    <name evidence="8" type="ORF">Raf01_80490</name>
</gene>
<dbReference type="GO" id="GO:0003677">
    <property type="term" value="F:DNA binding"/>
    <property type="evidence" value="ECO:0007669"/>
    <property type="project" value="UniProtKB-KW"/>
</dbReference>
<dbReference type="PROSITE" id="PS50110">
    <property type="entry name" value="RESPONSE_REGULATORY"/>
    <property type="match status" value="1"/>
</dbReference>
<dbReference type="InterPro" id="IPR000792">
    <property type="entry name" value="Tscrpt_reg_LuxR_C"/>
</dbReference>
<dbReference type="SUPFAM" id="SSF52172">
    <property type="entry name" value="CheY-like"/>
    <property type="match status" value="1"/>
</dbReference>
<dbReference type="GO" id="GO:0006355">
    <property type="term" value="P:regulation of DNA-templated transcription"/>
    <property type="evidence" value="ECO:0007669"/>
    <property type="project" value="InterPro"/>
</dbReference>
<evidence type="ECO:0000256" key="4">
    <source>
        <dbReference type="ARBA" id="ARBA00023163"/>
    </source>
</evidence>
<keyword evidence="4" id="KW-0804">Transcription</keyword>
<dbReference type="Pfam" id="PF00072">
    <property type="entry name" value="Response_reg"/>
    <property type="match status" value="1"/>
</dbReference>
<evidence type="ECO:0000313" key="8">
    <source>
        <dbReference type="EMBL" id="GIH19877.1"/>
    </source>
</evidence>
<accession>A0A8J3R1H4</accession>
<dbReference type="InterPro" id="IPR011006">
    <property type="entry name" value="CheY-like_superfamily"/>
</dbReference>
<dbReference type="AlphaFoldDB" id="A0A8J3R1H4"/>
<dbReference type="Pfam" id="PF00196">
    <property type="entry name" value="GerE"/>
    <property type="match status" value="1"/>
</dbReference>
<comment type="caution">
    <text evidence="8">The sequence shown here is derived from an EMBL/GenBank/DDBJ whole genome shotgun (WGS) entry which is preliminary data.</text>
</comment>
<dbReference type="GO" id="GO:0000160">
    <property type="term" value="P:phosphorelay signal transduction system"/>
    <property type="evidence" value="ECO:0007669"/>
    <property type="project" value="InterPro"/>
</dbReference>
<dbReference type="SMART" id="SM00421">
    <property type="entry name" value="HTH_LUXR"/>
    <property type="match status" value="1"/>
</dbReference>
<dbReference type="InterPro" id="IPR039420">
    <property type="entry name" value="WalR-like"/>
</dbReference>
<dbReference type="RefSeq" id="WP_203923320.1">
    <property type="nucleotide sequence ID" value="NZ_BONZ01000086.1"/>
</dbReference>
<dbReference type="Proteomes" id="UP000642748">
    <property type="component" value="Unassembled WGS sequence"/>
</dbReference>
<dbReference type="CDD" id="cd06170">
    <property type="entry name" value="LuxR_C_like"/>
    <property type="match status" value="1"/>
</dbReference>
<reference evidence="8" key="1">
    <citation type="submission" date="2021-01" db="EMBL/GenBank/DDBJ databases">
        <title>Whole genome shotgun sequence of Rugosimonospora africana NBRC 104875.</title>
        <authorList>
            <person name="Komaki H."/>
            <person name="Tamura T."/>
        </authorList>
    </citation>
    <scope>NUCLEOTIDE SEQUENCE</scope>
    <source>
        <strain evidence="8">NBRC 104875</strain>
    </source>
</reference>
<dbReference type="EMBL" id="BONZ01000086">
    <property type="protein sequence ID" value="GIH19877.1"/>
    <property type="molecule type" value="Genomic_DNA"/>
</dbReference>
<dbReference type="PROSITE" id="PS50043">
    <property type="entry name" value="HTH_LUXR_2"/>
    <property type="match status" value="1"/>
</dbReference>
<dbReference type="InterPro" id="IPR058245">
    <property type="entry name" value="NreC/VraR/RcsB-like_REC"/>
</dbReference>
<dbReference type="Gene3D" id="3.40.50.2300">
    <property type="match status" value="1"/>
</dbReference>
<organism evidence="8 9">
    <name type="scientific">Rugosimonospora africana</name>
    <dbReference type="NCBI Taxonomy" id="556532"/>
    <lineage>
        <taxon>Bacteria</taxon>
        <taxon>Bacillati</taxon>
        <taxon>Actinomycetota</taxon>
        <taxon>Actinomycetes</taxon>
        <taxon>Micromonosporales</taxon>
        <taxon>Micromonosporaceae</taxon>
        <taxon>Rugosimonospora</taxon>
    </lineage>
</organism>
<feature type="domain" description="Response regulatory" evidence="7">
    <location>
        <begin position="10"/>
        <end position="126"/>
    </location>
</feature>
<evidence type="ECO:0000256" key="3">
    <source>
        <dbReference type="ARBA" id="ARBA00023125"/>
    </source>
</evidence>
<evidence type="ECO:0000256" key="1">
    <source>
        <dbReference type="ARBA" id="ARBA00022553"/>
    </source>
</evidence>
<dbReference type="PRINTS" id="PR00038">
    <property type="entry name" value="HTHLUXR"/>
</dbReference>
<evidence type="ECO:0000256" key="5">
    <source>
        <dbReference type="PROSITE-ProRule" id="PRU00169"/>
    </source>
</evidence>
<keyword evidence="2" id="KW-0805">Transcription regulation</keyword>
<dbReference type="PANTHER" id="PTHR43214">
    <property type="entry name" value="TWO-COMPONENT RESPONSE REGULATOR"/>
    <property type="match status" value="1"/>
</dbReference>
<dbReference type="InterPro" id="IPR001789">
    <property type="entry name" value="Sig_transdc_resp-reg_receiver"/>
</dbReference>
<keyword evidence="1 5" id="KW-0597">Phosphoprotein</keyword>